<dbReference type="InterPro" id="IPR036872">
    <property type="entry name" value="CH_dom_sf"/>
</dbReference>
<dbReference type="InterPro" id="IPR026619">
    <property type="entry name" value="CEP95"/>
</dbReference>
<organism evidence="3">
    <name type="scientific">Petromyzon marinus</name>
    <name type="common">Sea lamprey</name>
    <dbReference type="NCBI Taxonomy" id="7757"/>
    <lineage>
        <taxon>Eukaryota</taxon>
        <taxon>Metazoa</taxon>
        <taxon>Chordata</taxon>
        <taxon>Craniata</taxon>
        <taxon>Vertebrata</taxon>
        <taxon>Cyclostomata</taxon>
        <taxon>Hyperoartia</taxon>
        <taxon>Petromyzontiformes</taxon>
        <taxon>Petromyzontidae</taxon>
        <taxon>Petromyzon</taxon>
    </lineage>
</organism>
<feature type="domain" description="DUF5745" evidence="2">
    <location>
        <begin position="44"/>
        <end position="102"/>
    </location>
</feature>
<dbReference type="Gene3D" id="1.10.418.10">
    <property type="entry name" value="Calponin-like domain"/>
    <property type="match status" value="1"/>
</dbReference>
<evidence type="ECO:0000256" key="1">
    <source>
        <dbReference type="SAM" id="MobiDB-lite"/>
    </source>
</evidence>
<name>S4RYA2_PETMA</name>
<proteinExistence type="predicted"/>
<reference evidence="3" key="2">
    <citation type="submission" date="2025-09" db="UniProtKB">
        <authorList>
            <consortium name="Ensembl"/>
        </authorList>
    </citation>
    <scope>IDENTIFICATION</scope>
</reference>
<evidence type="ECO:0000313" key="3">
    <source>
        <dbReference type="Ensembl" id="ENSPMAP00000010193.1"/>
    </source>
</evidence>
<dbReference type="PANTHER" id="PTHR22545">
    <property type="entry name" value="CENTROSOMAL PROTEIN OF 95 KDA"/>
    <property type="match status" value="1"/>
</dbReference>
<accession>S4RYA2</accession>
<dbReference type="Ensembl" id="ENSPMAT00000010238.1">
    <property type="protein sequence ID" value="ENSPMAP00000010193.1"/>
    <property type="gene ID" value="ENSPMAG00000009271.1"/>
</dbReference>
<dbReference type="AlphaFoldDB" id="S4RYA2"/>
<dbReference type="GeneTree" id="ENSGT00390000005412"/>
<dbReference type="GO" id="GO:0005813">
    <property type="term" value="C:centrosome"/>
    <property type="evidence" value="ECO:0007669"/>
    <property type="project" value="InterPro"/>
</dbReference>
<dbReference type="GO" id="GO:0000922">
    <property type="term" value="C:spindle pole"/>
    <property type="evidence" value="ECO:0007669"/>
    <property type="project" value="InterPro"/>
</dbReference>
<reference evidence="3" key="1">
    <citation type="submission" date="2025-08" db="UniProtKB">
        <authorList>
            <consortium name="Ensembl"/>
        </authorList>
    </citation>
    <scope>IDENTIFICATION</scope>
</reference>
<dbReference type="InterPro" id="IPR044039">
    <property type="entry name" value="DUF5745"/>
</dbReference>
<protein>
    <recommendedName>
        <fullName evidence="2">DUF5745 domain-containing protein</fullName>
    </recommendedName>
</protein>
<sequence length="194" mass="21765">AEWVRVANELLRRCHVNLRVRRLAECDANVFVAIYEATLGEKVPDSIAVPKSKEDDAHNVQSIIDSLALDYLQISLSHITGENVVNGHKDSIRNLLEIFDGLVDYLSEQVDEDSSQHSETYNPKKNQDNVRSYVSRRLLPRSHDDLKSSCLNSRTSRAHPSANLSLPSWDVDGTESTAELIRLGETAHSFTVRA</sequence>
<feature type="region of interest" description="Disordered" evidence="1">
    <location>
        <begin position="144"/>
        <end position="170"/>
    </location>
</feature>
<dbReference type="Pfam" id="PF19016">
    <property type="entry name" value="DUF5745"/>
    <property type="match status" value="1"/>
</dbReference>
<evidence type="ECO:0000259" key="2">
    <source>
        <dbReference type="Pfam" id="PF19016"/>
    </source>
</evidence>
<dbReference type="PANTHER" id="PTHR22545:SF0">
    <property type="entry name" value="CENTROSOMAL PROTEIN OF 95 KDA"/>
    <property type="match status" value="1"/>
</dbReference>